<dbReference type="OMA" id="SHECHRR"/>
<feature type="region of interest" description="Disordered" evidence="5">
    <location>
        <begin position="1219"/>
        <end position="1241"/>
    </location>
</feature>
<gene>
    <name evidence="7" type="ORF">RDWZM_005234</name>
</gene>
<evidence type="ECO:0000313" key="7">
    <source>
        <dbReference type="EMBL" id="KAJ6219422.1"/>
    </source>
</evidence>
<keyword evidence="8" id="KW-1185">Reference proteome</keyword>
<dbReference type="PANTHER" id="PTHR13723">
    <property type="entry name" value="ADAMTS A DISINTEGRIN AND METALLOPROTEASE WITH THROMBOSPONDIN MOTIFS PROTEASE"/>
    <property type="match status" value="1"/>
</dbReference>
<dbReference type="InterPro" id="IPR000884">
    <property type="entry name" value="TSP1_rpt"/>
</dbReference>
<evidence type="ECO:0000256" key="4">
    <source>
        <dbReference type="PIRSR" id="PIRSR613273-3"/>
    </source>
</evidence>
<dbReference type="SUPFAM" id="SSF48726">
    <property type="entry name" value="Immunoglobulin"/>
    <property type="match status" value="1"/>
</dbReference>
<feature type="domain" description="Ig-like" evidence="6">
    <location>
        <begin position="777"/>
        <end position="850"/>
    </location>
</feature>
<dbReference type="Gene3D" id="2.60.40.10">
    <property type="entry name" value="Immunoglobulins"/>
    <property type="match status" value="1"/>
</dbReference>
<dbReference type="EMBL" id="JAPWDV010000002">
    <property type="protein sequence ID" value="KAJ6219422.1"/>
    <property type="molecule type" value="Genomic_DNA"/>
</dbReference>
<dbReference type="Pfam" id="PF19030">
    <property type="entry name" value="TSP1_ADAMTS"/>
    <property type="match status" value="7"/>
</dbReference>
<evidence type="ECO:0000256" key="5">
    <source>
        <dbReference type="SAM" id="MobiDB-lite"/>
    </source>
</evidence>
<comment type="caution">
    <text evidence="7">The sequence shown here is derived from an EMBL/GenBank/DDBJ whole genome shotgun (WGS) entry which is preliminary data.</text>
</comment>
<dbReference type="PROSITE" id="PS50092">
    <property type="entry name" value="TSP1"/>
    <property type="match status" value="7"/>
</dbReference>
<feature type="disulfide bond" evidence="4">
    <location>
        <begin position="166"/>
        <end position="198"/>
    </location>
</feature>
<dbReference type="GO" id="GO:0030198">
    <property type="term" value="P:extracellular matrix organization"/>
    <property type="evidence" value="ECO:0007669"/>
    <property type="project" value="InterPro"/>
</dbReference>
<dbReference type="SMART" id="SM00209">
    <property type="entry name" value="TSP1"/>
    <property type="match status" value="7"/>
</dbReference>
<evidence type="ECO:0000259" key="6">
    <source>
        <dbReference type="PROSITE" id="PS50835"/>
    </source>
</evidence>
<comment type="subcellular location">
    <subcellularLocation>
        <location evidence="1">Secreted</location>
    </subcellularLocation>
</comment>
<dbReference type="InterPro" id="IPR013783">
    <property type="entry name" value="Ig-like_fold"/>
</dbReference>
<dbReference type="InterPro" id="IPR045371">
    <property type="entry name" value="ADAMTS_CR_3"/>
</dbReference>
<dbReference type="SUPFAM" id="SSF82895">
    <property type="entry name" value="TSP-1 type 1 repeat"/>
    <property type="match status" value="8"/>
</dbReference>
<keyword evidence="3 4" id="KW-1015">Disulfide bond</keyword>
<dbReference type="GO" id="GO:0004222">
    <property type="term" value="F:metalloendopeptidase activity"/>
    <property type="evidence" value="ECO:0007669"/>
    <property type="project" value="TreeGrafter"/>
</dbReference>
<dbReference type="Pfam" id="PF00090">
    <property type="entry name" value="TSP_1"/>
    <property type="match status" value="1"/>
</dbReference>
<dbReference type="GO" id="GO:0006508">
    <property type="term" value="P:proteolysis"/>
    <property type="evidence" value="ECO:0007669"/>
    <property type="project" value="TreeGrafter"/>
</dbReference>
<evidence type="ECO:0000256" key="3">
    <source>
        <dbReference type="ARBA" id="ARBA00023157"/>
    </source>
</evidence>
<sequence>MCERRCDKQLTGCVGVGVGCVGVMQFKILTGRMRHINGRMLYGDDPTISLIYEDVRNRLKSLCRVEFPFEWFEEGSLLYVATRTCIDICLVGLTLGLDLYLRTNRADMITLGGGDDDDDVSSHECHRRWTKRTTEIFDNSSQIKSEDDDESQWSDWSEWSPCSRSCDGGISMSIRKCMSKAECIGNVERYKICNMQPCSEPLDFRAKQCSMYNSKPYRDRYYEWLPYIDPTDPCSLTCKAKTLNFVTRLAATVKDGTRCRLGSLDMCVSGKCLSVGCDLQLGSLAKIDDCGICGGDGTSCKKYHYTWSHRYLTECSRPCGGGVQVSNVTCLNDETSAVVDDIFCNGNDKLPPESRSCNEFDCPPSWVTTDWSKCDRKCATGRHTRRVFCAIEHVDGTQRQVPEHECTEPKPDVEMPCNTQECPQWYEGEWSECSEGCGNGVQIRPVVCRDSFGFSSDLCEIELKPIDRRNCSNISNCLQSKLNSQEDSPQLKPSNEVASSEPHFIVGQWSPCNVSCGLGRRHRTVECKIELEFSKTVVTIPESQCTDEKPHDTESCYGNDCIDDQSQLDLKYINSEELVKSQLSNVKLSYQQLNETSSIRVVHYGWRVVGFSNCSHRCLGGTQETVFDWNVTDFSECSKECGGDGYQTRIVRCVHEVARGSTNVVVIPDNQCKEPMPETRQKCNEFDCPAKWMAGLWSKCSKECGGGMKTRAIRCMKELASGVLVETSMFECSMKKPKLVKMCNLKQCPILRNESGYHELPRKSKRNNQIMITRHNPHLMTINVEGKATVVEGSTIKLRCQHRLEDEALRPRARWSKRNQLIDNVKRFHASRNILKIRQVQPEDSAVYKCWFGEEAPHSMFLHVVPKQNQMNVVDQMNIPLNDHQHIEPLQKKKYYKSELDLSQEVNTYERKQPKTTSYFTVNTGNRQTNEHLDDIEDSYEITHSSGTRSSTRPMLSTTLNEVINSETKKMKKNKKKKKQPINQLMMVNDPDLKFDWIITEWSRCTIKCGGIGFRMRLIQCFVQVNNLTQAVSNSFCTDRGLEQPKLVEKCGMNESLFSAVNALQSSTANTFTLNGQQFSLEQFLKSRGANGQPIAILVVAPPNHYQSQQQYGARFLQYQPQQQQHYQVAAQSQPLVVQAPVQPVNVHYKSQSVPLNVQHTHIPAPKPETKLSRSEEEAHVIVHEVIRPVIQEIREIIQPIRKVIQEVRPVQETVVSQIASSHQSKPVPVTTENYQSNTQS</sequence>
<dbReference type="GO" id="GO:0031012">
    <property type="term" value="C:extracellular matrix"/>
    <property type="evidence" value="ECO:0007669"/>
    <property type="project" value="TreeGrafter"/>
</dbReference>
<name>A0A9Q0M870_BLOTA</name>
<dbReference type="PRINTS" id="PR01857">
    <property type="entry name" value="ADAMTSFAMILY"/>
</dbReference>
<dbReference type="InterPro" id="IPR013273">
    <property type="entry name" value="ADAMTS/ADAMTS-like"/>
</dbReference>
<dbReference type="InterPro" id="IPR036179">
    <property type="entry name" value="Ig-like_dom_sf"/>
</dbReference>
<dbReference type="PROSITE" id="PS50835">
    <property type="entry name" value="IG_LIKE"/>
    <property type="match status" value="1"/>
</dbReference>
<feature type="disulfide bond" evidence="4">
    <location>
        <begin position="162"/>
        <end position="193"/>
    </location>
</feature>
<reference evidence="7" key="1">
    <citation type="submission" date="2022-12" db="EMBL/GenBank/DDBJ databases">
        <title>Genome assemblies of Blomia tropicalis.</title>
        <authorList>
            <person name="Cui Y."/>
        </authorList>
    </citation>
    <scope>NUCLEOTIDE SEQUENCE</scope>
    <source>
        <tissue evidence="7">Adult mites</tissue>
    </source>
</reference>
<dbReference type="PROSITE" id="PS51257">
    <property type="entry name" value="PROKAR_LIPOPROTEIN"/>
    <property type="match status" value="1"/>
</dbReference>
<organism evidence="7 8">
    <name type="scientific">Blomia tropicalis</name>
    <name type="common">Mite</name>
    <dbReference type="NCBI Taxonomy" id="40697"/>
    <lineage>
        <taxon>Eukaryota</taxon>
        <taxon>Metazoa</taxon>
        <taxon>Ecdysozoa</taxon>
        <taxon>Arthropoda</taxon>
        <taxon>Chelicerata</taxon>
        <taxon>Arachnida</taxon>
        <taxon>Acari</taxon>
        <taxon>Acariformes</taxon>
        <taxon>Sarcoptiformes</taxon>
        <taxon>Astigmata</taxon>
        <taxon>Glycyphagoidea</taxon>
        <taxon>Echimyopodidae</taxon>
        <taxon>Blomia</taxon>
    </lineage>
</organism>
<protein>
    <recommendedName>
        <fullName evidence="6">Ig-like domain-containing protein</fullName>
    </recommendedName>
</protein>
<evidence type="ECO:0000313" key="8">
    <source>
        <dbReference type="Proteomes" id="UP001142055"/>
    </source>
</evidence>
<evidence type="ECO:0000256" key="1">
    <source>
        <dbReference type="ARBA" id="ARBA00004613"/>
    </source>
</evidence>
<dbReference type="GO" id="GO:0005576">
    <property type="term" value="C:extracellular region"/>
    <property type="evidence" value="ECO:0007669"/>
    <property type="project" value="UniProtKB-SubCell"/>
</dbReference>
<dbReference type="PANTHER" id="PTHR13723:SF281">
    <property type="entry name" value="PAPILIN"/>
    <property type="match status" value="1"/>
</dbReference>
<dbReference type="InterPro" id="IPR003599">
    <property type="entry name" value="Ig_sub"/>
</dbReference>
<evidence type="ECO:0000256" key="2">
    <source>
        <dbReference type="ARBA" id="ARBA00022525"/>
    </source>
</evidence>
<dbReference type="InterPro" id="IPR050439">
    <property type="entry name" value="ADAMTS_ADAMTS-like"/>
</dbReference>
<dbReference type="Gene3D" id="2.20.100.10">
    <property type="entry name" value="Thrombospondin type-1 (TSP1) repeat"/>
    <property type="match status" value="7"/>
</dbReference>
<accession>A0A9Q0M870</accession>
<feature type="disulfide bond" evidence="4">
    <location>
        <begin position="177"/>
        <end position="183"/>
    </location>
</feature>
<dbReference type="AlphaFoldDB" id="A0A9Q0M870"/>
<keyword evidence="2" id="KW-0964">Secreted</keyword>
<dbReference type="Pfam" id="PF19236">
    <property type="entry name" value="ADAMTS_CR_3"/>
    <property type="match status" value="1"/>
</dbReference>
<proteinExistence type="predicted"/>
<dbReference type="Proteomes" id="UP001142055">
    <property type="component" value="Chromosome 2"/>
</dbReference>
<dbReference type="SMART" id="SM00409">
    <property type="entry name" value="IG"/>
    <property type="match status" value="1"/>
</dbReference>
<dbReference type="InterPro" id="IPR007110">
    <property type="entry name" value="Ig-like_dom"/>
</dbReference>
<dbReference type="InterPro" id="IPR036383">
    <property type="entry name" value="TSP1_rpt_sf"/>
</dbReference>